<name>A0A1R2BJ23_9CILI</name>
<dbReference type="AlphaFoldDB" id="A0A1R2BJ23"/>
<dbReference type="Proteomes" id="UP000187209">
    <property type="component" value="Unassembled WGS sequence"/>
</dbReference>
<accession>A0A1R2BJ23</accession>
<feature type="coiled-coil region" evidence="1">
    <location>
        <begin position="83"/>
        <end position="124"/>
    </location>
</feature>
<sequence length="260" mass="31442">MEMTELSTLVSPPSTQKKHSFSNDTRFFHHKTSYSYAIQMNSEKLKLNFERYQLNNEATSIQNRINKLLNTEKTAVKEMLQVKSIAKDTHMKKERNLKKLQEKEMRMKEKLDEKERLRERVQLQRFKRADKIKNKEKAIVLEKQEIVKKVKEAEKNWEIVRDTNRYRNFEEKQRHRMSMKQELDLQFKERCVSQMVNRNKIKSEFEKQINNIRAEQEIMKKGLEVLKSKQDLVFSQVSNVLQKKEKVFKDYGQYVPFCNQ</sequence>
<evidence type="ECO:0000256" key="2">
    <source>
        <dbReference type="SAM" id="MobiDB-lite"/>
    </source>
</evidence>
<comment type="caution">
    <text evidence="3">The sequence shown here is derived from an EMBL/GenBank/DDBJ whole genome shotgun (WGS) entry which is preliminary data.</text>
</comment>
<feature type="region of interest" description="Disordered" evidence="2">
    <location>
        <begin position="1"/>
        <end position="22"/>
    </location>
</feature>
<evidence type="ECO:0000256" key="1">
    <source>
        <dbReference type="SAM" id="Coils"/>
    </source>
</evidence>
<reference evidence="3 4" key="1">
    <citation type="submission" date="2016-11" db="EMBL/GenBank/DDBJ databases">
        <title>The macronuclear genome of Stentor coeruleus: a giant cell with tiny introns.</title>
        <authorList>
            <person name="Slabodnick M."/>
            <person name="Ruby J.G."/>
            <person name="Reiff S.B."/>
            <person name="Swart E.C."/>
            <person name="Gosai S."/>
            <person name="Prabakaran S."/>
            <person name="Witkowska E."/>
            <person name="Larue G.E."/>
            <person name="Fisher S."/>
            <person name="Freeman R.M."/>
            <person name="Gunawardena J."/>
            <person name="Chu W."/>
            <person name="Stover N.A."/>
            <person name="Gregory B.D."/>
            <person name="Nowacki M."/>
            <person name="Derisi J."/>
            <person name="Roy S.W."/>
            <person name="Marshall W.F."/>
            <person name="Sood P."/>
        </authorList>
    </citation>
    <scope>NUCLEOTIDE SEQUENCE [LARGE SCALE GENOMIC DNA]</scope>
    <source>
        <strain evidence="3">WM001</strain>
    </source>
</reference>
<feature type="compositionally biased region" description="Polar residues" evidence="2">
    <location>
        <begin position="1"/>
        <end position="15"/>
    </location>
</feature>
<organism evidence="3 4">
    <name type="scientific">Stentor coeruleus</name>
    <dbReference type="NCBI Taxonomy" id="5963"/>
    <lineage>
        <taxon>Eukaryota</taxon>
        <taxon>Sar</taxon>
        <taxon>Alveolata</taxon>
        <taxon>Ciliophora</taxon>
        <taxon>Postciliodesmatophora</taxon>
        <taxon>Heterotrichea</taxon>
        <taxon>Heterotrichida</taxon>
        <taxon>Stentoridae</taxon>
        <taxon>Stentor</taxon>
    </lineage>
</organism>
<evidence type="ECO:0000313" key="3">
    <source>
        <dbReference type="EMBL" id="OMJ76741.1"/>
    </source>
</evidence>
<proteinExistence type="predicted"/>
<dbReference type="EMBL" id="MPUH01000613">
    <property type="protein sequence ID" value="OMJ76741.1"/>
    <property type="molecule type" value="Genomic_DNA"/>
</dbReference>
<protein>
    <submittedName>
        <fullName evidence="3">Uncharacterized protein</fullName>
    </submittedName>
</protein>
<gene>
    <name evidence="3" type="ORF">SteCoe_23802</name>
</gene>
<evidence type="ECO:0000313" key="4">
    <source>
        <dbReference type="Proteomes" id="UP000187209"/>
    </source>
</evidence>
<keyword evidence="1" id="KW-0175">Coiled coil</keyword>
<keyword evidence="4" id="KW-1185">Reference proteome</keyword>